<evidence type="ECO:0000313" key="2">
    <source>
        <dbReference type="Proteomes" id="UP000617555"/>
    </source>
</evidence>
<protein>
    <submittedName>
        <fullName evidence="1">Uncharacterized protein</fullName>
    </submittedName>
</protein>
<evidence type="ECO:0000313" key="1">
    <source>
        <dbReference type="EMBL" id="GGB66537.1"/>
    </source>
</evidence>
<sequence>MSIKDSTNIESRYSVISNNDDAMHPSGYHRIFDMKTNAIVAIIDDYALAKGLVKRLEQAEKLAVLTRFIDGRLSVFPKELRLEFDGKLKELGL</sequence>
<name>A0ABQ1JDY8_9GAMM</name>
<dbReference type="Proteomes" id="UP000617555">
    <property type="component" value="Unassembled WGS sequence"/>
</dbReference>
<proteinExistence type="predicted"/>
<comment type="caution">
    <text evidence="1">The sequence shown here is derived from an EMBL/GenBank/DDBJ whole genome shotgun (WGS) entry which is preliminary data.</text>
</comment>
<keyword evidence="2" id="KW-1185">Reference proteome</keyword>
<gene>
    <name evidence="1" type="ORF">GCM10011607_28960</name>
</gene>
<accession>A0ABQ1JDY8</accession>
<reference evidence="2" key="1">
    <citation type="journal article" date="2019" name="Int. J. Syst. Evol. Microbiol.">
        <title>The Global Catalogue of Microorganisms (GCM) 10K type strain sequencing project: providing services to taxonomists for standard genome sequencing and annotation.</title>
        <authorList>
            <consortium name="The Broad Institute Genomics Platform"/>
            <consortium name="The Broad Institute Genome Sequencing Center for Infectious Disease"/>
            <person name="Wu L."/>
            <person name="Ma J."/>
        </authorList>
    </citation>
    <scope>NUCLEOTIDE SEQUENCE [LARGE SCALE GENOMIC DNA]</scope>
    <source>
        <strain evidence="2">CGMCC 1.15339</strain>
    </source>
</reference>
<dbReference type="EMBL" id="BMII01000024">
    <property type="protein sequence ID" value="GGB66537.1"/>
    <property type="molecule type" value="Genomic_DNA"/>
</dbReference>
<dbReference type="RefSeq" id="WP_188740072.1">
    <property type="nucleotide sequence ID" value="NZ_BMII01000024.1"/>
</dbReference>
<organism evidence="1 2">
    <name type="scientific">Shewanella inventionis</name>
    <dbReference type="NCBI Taxonomy" id="1738770"/>
    <lineage>
        <taxon>Bacteria</taxon>
        <taxon>Pseudomonadati</taxon>
        <taxon>Pseudomonadota</taxon>
        <taxon>Gammaproteobacteria</taxon>
        <taxon>Alteromonadales</taxon>
        <taxon>Shewanellaceae</taxon>
        <taxon>Shewanella</taxon>
    </lineage>
</organism>